<evidence type="ECO:0000256" key="3">
    <source>
        <dbReference type="ARBA" id="ARBA00022679"/>
    </source>
</evidence>
<comment type="pathway">
    <text evidence="8">Glycan biosynthesis.</text>
</comment>
<keyword evidence="12" id="KW-1185">Reference proteome</keyword>
<gene>
    <name evidence="11" type="ORF">D7Z54_05450</name>
</gene>
<sequence length="182" mass="20554">MKFLTVVVGVFSILWPLNTSPEAGDPYVIINKQTNELAFVNEGKIEASYPVATGKTEKLTPEGEFTIIVQAIRPYYRKLDIKGGDPKNPLGTRWIGFDAHNTNGRIYGIHGTNRPESIGRYVSNGCIRMKNEDVNQLFEKMENGVKVWIEQSSKTIEQIAKERGVIEVPKPLYIEEDLKRLS</sequence>
<dbReference type="Pfam" id="PF03734">
    <property type="entry name" value="YkuD"/>
    <property type="match status" value="1"/>
</dbReference>
<name>A0A3R9QP78_9BACI</name>
<dbReference type="GO" id="GO:0018104">
    <property type="term" value="P:peptidoglycan-protein cross-linking"/>
    <property type="evidence" value="ECO:0007669"/>
    <property type="project" value="TreeGrafter"/>
</dbReference>
<dbReference type="OrthoDB" id="9787225at2"/>
<comment type="pathway">
    <text evidence="1 9">Cell wall biogenesis; peptidoglycan biosynthesis.</text>
</comment>
<feature type="domain" description="L,D-TPase catalytic" evidence="10">
    <location>
        <begin position="26"/>
        <end position="150"/>
    </location>
</feature>
<dbReference type="GO" id="GO:0016740">
    <property type="term" value="F:transferase activity"/>
    <property type="evidence" value="ECO:0007669"/>
    <property type="project" value="UniProtKB-KW"/>
</dbReference>
<dbReference type="GO" id="GO:0071972">
    <property type="term" value="F:peptidoglycan L,D-transpeptidase activity"/>
    <property type="evidence" value="ECO:0007669"/>
    <property type="project" value="TreeGrafter"/>
</dbReference>
<proteinExistence type="inferred from homology"/>
<comment type="similarity">
    <text evidence="2">Belongs to the YkuD family.</text>
</comment>
<evidence type="ECO:0000256" key="5">
    <source>
        <dbReference type="ARBA" id="ARBA00022960"/>
    </source>
</evidence>
<dbReference type="SUPFAM" id="SSF141523">
    <property type="entry name" value="L,D-transpeptidase catalytic domain-like"/>
    <property type="match status" value="1"/>
</dbReference>
<evidence type="ECO:0000256" key="9">
    <source>
        <dbReference type="PROSITE-ProRule" id="PRU01373"/>
    </source>
</evidence>
<dbReference type="UniPathway" id="UPA00219"/>
<keyword evidence="5 9" id="KW-0133">Cell shape</keyword>
<dbReference type="RefSeq" id="WP_125554816.1">
    <property type="nucleotide sequence ID" value="NZ_RBVX01000003.1"/>
</dbReference>
<dbReference type="GO" id="GO:0005576">
    <property type="term" value="C:extracellular region"/>
    <property type="evidence" value="ECO:0007669"/>
    <property type="project" value="TreeGrafter"/>
</dbReference>
<feature type="active site" description="Proton donor/acceptor" evidence="9">
    <location>
        <position position="110"/>
    </location>
</feature>
<organism evidence="11 12">
    <name type="scientific">Salibacterium salarium</name>
    <dbReference type="NCBI Taxonomy" id="284579"/>
    <lineage>
        <taxon>Bacteria</taxon>
        <taxon>Bacillati</taxon>
        <taxon>Bacillota</taxon>
        <taxon>Bacilli</taxon>
        <taxon>Bacillales</taxon>
        <taxon>Bacillaceae</taxon>
    </lineage>
</organism>
<dbReference type="CDD" id="cd16913">
    <property type="entry name" value="YkuD_like"/>
    <property type="match status" value="1"/>
</dbReference>
<dbReference type="GO" id="GO:0071555">
    <property type="term" value="P:cell wall organization"/>
    <property type="evidence" value="ECO:0007669"/>
    <property type="project" value="UniProtKB-UniRule"/>
</dbReference>
<keyword evidence="6 9" id="KW-0573">Peptidoglycan synthesis</keyword>
<evidence type="ECO:0000256" key="2">
    <source>
        <dbReference type="ARBA" id="ARBA00005992"/>
    </source>
</evidence>
<dbReference type="GO" id="GO:0008360">
    <property type="term" value="P:regulation of cell shape"/>
    <property type="evidence" value="ECO:0007669"/>
    <property type="project" value="UniProtKB-UniRule"/>
</dbReference>
<evidence type="ECO:0000256" key="6">
    <source>
        <dbReference type="ARBA" id="ARBA00022984"/>
    </source>
</evidence>
<keyword evidence="4" id="KW-0378">Hydrolase</keyword>
<dbReference type="PANTHER" id="PTHR30582">
    <property type="entry name" value="L,D-TRANSPEPTIDASE"/>
    <property type="match status" value="1"/>
</dbReference>
<dbReference type="InterPro" id="IPR005490">
    <property type="entry name" value="LD_TPept_cat_dom"/>
</dbReference>
<keyword evidence="7 9" id="KW-0961">Cell wall biogenesis/degradation</keyword>
<evidence type="ECO:0000256" key="1">
    <source>
        <dbReference type="ARBA" id="ARBA00004752"/>
    </source>
</evidence>
<evidence type="ECO:0000256" key="4">
    <source>
        <dbReference type="ARBA" id="ARBA00022801"/>
    </source>
</evidence>
<evidence type="ECO:0000313" key="11">
    <source>
        <dbReference type="EMBL" id="RSL34585.1"/>
    </source>
</evidence>
<dbReference type="EMBL" id="RBVX01000003">
    <property type="protein sequence ID" value="RSL34585.1"/>
    <property type="molecule type" value="Genomic_DNA"/>
</dbReference>
<dbReference type="PANTHER" id="PTHR30582:SF4">
    <property type="entry name" value="L,D-TRANSPEPTIDASE YQJB-RELATED"/>
    <property type="match status" value="1"/>
</dbReference>
<feature type="active site" description="Nucleophile" evidence="9">
    <location>
        <position position="126"/>
    </location>
</feature>
<evidence type="ECO:0000256" key="8">
    <source>
        <dbReference type="ARBA" id="ARBA00060592"/>
    </source>
</evidence>
<evidence type="ECO:0000256" key="7">
    <source>
        <dbReference type="ARBA" id="ARBA00023316"/>
    </source>
</evidence>
<keyword evidence="3" id="KW-0808">Transferase</keyword>
<comment type="caution">
    <text evidence="11">The sequence shown here is derived from an EMBL/GenBank/DDBJ whole genome shotgun (WGS) entry which is preliminary data.</text>
</comment>
<dbReference type="AlphaFoldDB" id="A0A3R9QP78"/>
<dbReference type="InterPro" id="IPR050979">
    <property type="entry name" value="LD-transpeptidase"/>
</dbReference>
<evidence type="ECO:0000259" key="10">
    <source>
        <dbReference type="PROSITE" id="PS52029"/>
    </source>
</evidence>
<dbReference type="InterPro" id="IPR038063">
    <property type="entry name" value="Transpep_catalytic_dom"/>
</dbReference>
<dbReference type="PROSITE" id="PS52029">
    <property type="entry name" value="LD_TPASE"/>
    <property type="match status" value="1"/>
</dbReference>
<dbReference type="Gene3D" id="2.40.440.10">
    <property type="entry name" value="L,D-transpeptidase catalytic domain-like"/>
    <property type="match status" value="1"/>
</dbReference>
<dbReference type="FunFam" id="2.40.440.10:FF:000003">
    <property type="entry name" value="L,D-transpeptidase YciB"/>
    <property type="match status" value="1"/>
</dbReference>
<accession>A0A3R9QP78</accession>
<protein>
    <submittedName>
        <fullName evidence="11">L,D-transpeptidase</fullName>
    </submittedName>
</protein>
<dbReference type="Proteomes" id="UP000275076">
    <property type="component" value="Unassembled WGS sequence"/>
</dbReference>
<reference evidence="11 12" key="1">
    <citation type="submission" date="2018-10" db="EMBL/GenBank/DDBJ databases">
        <title>Draft genome sequence of Bacillus salarius IM0101, isolated from a hypersaline soil in Inner Mongolia, China.</title>
        <authorList>
            <person name="Yamprayoonswat W."/>
            <person name="Boonvisut S."/>
            <person name="Jumpathong W."/>
            <person name="Sittihan S."/>
            <person name="Ruangsuj P."/>
            <person name="Wanthongcharoen S."/>
            <person name="Thongpramul N."/>
            <person name="Pimmason S."/>
            <person name="Yu B."/>
            <person name="Yasawong M."/>
        </authorList>
    </citation>
    <scope>NUCLEOTIDE SEQUENCE [LARGE SCALE GENOMIC DNA]</scope>
    <source>
        <strain evidence="11 12">IM0101</strain>
    </source>
</reference>
<evidence type="ECO:0000313" key="12">
    <source>
        <dbReference type="Proteomes" id="UP000275076"/>
    </source>
</evidence>